<evidence type="ECO:0000256" key="2">
    <source>
        <dbReference type="SAM" id="Phobius"/>
    </source>
</evidence>
<dbReference type="EMBL" id="VDEP01000381">
    <property type="protein sequence ID" value="KAA1091846.1"/>
    <property type="molecule type" value="Genomic_DNA"/>
</dbReference>
<sequence length="574" mass="64936">MSATGPSSQWDDNVQPKITPNPYAKLLDHVNRVTFPEYTGPVRKVLLAFGCIHAVTALVCITVMLIPLRRSPEARKKLTWLLRKKYVASISTPYHVMNSGLVVVAAQLISSLVFVTYIILDYYSLNSTSFALRACLHVCWELCLLPGYFGFHVTAFSSLYTCLCSPRYSTRKRSLFSHPLFLNILFYGLPVLVSIQTIAWSVVLVLGIKGEADSYYALAAHLEYGSDNWQPGQSSSNPIHKRAVYLLGNYVDQGKYFSNCWIWSSRTWSAIGISLALFYALNVANLLYVLRQCLKASQTPHQFSGNARPADTLDHNVPSYCRENLESPTPRITLPEVPMGNSKKFPRSIVAQPSVKELKNGYSKPHFHRHYVYAFTHVTKPLSIRTLQFLVVYLIVHCTIMLLDLCIHVTTSTIRTVHYEQSIVDKGWRSRTTWLVLLGSTLASLAMIFHSWRIFTERDKTNVPEPNPGILVRKFLTSHREGPEPDSNTPNFTFQRQKSHETEPSKTDKLEHNVLSKSSTPTSDWSINPMQPSRSPPQFSALDDINRYTSYEMPPISERDKLGGYLCVPSAHVP</sequence>
<feature type="transmembrane region" description="Helical" evidence="2">
    <location>
        <begin position="434"/>
        <end position="452"/>
    </location>
</feature>
<keyword evidence="2" id="KW-1133">Transmembrane helix</keyword>
<protein>
    <submittedName>
        <fullName evidence="3">Uncharacterized protein</fullName>
    </submittedName>
</protein>
<feature type="transmembrane region" description="Helical" evidence="2">
    <location>
        <begin position="390"/>
        <end position="414"/>
    </location>
</feature>
<feature type="compositionally biased region" description="Basic and acidic residues" evidence="1">
    <location>
        <begin position="498"/>
        <end position="514"/>
    </location>
</feature>
<gene>
    <name evidence="3" type="ORF">PGTUg99_009029</name>
</gene>
<comment type="caution">
    <text evidence="3">The sequence shown here is derived from an EMBL/GenBank/DDBJ whole genome shotgun (WGS) entry which is preliminary data.</text>
</comment>
<evidence type="ECO:0000313" key="3">
    <source>
        <dbReference type="EMBL" id="KAA1091846.1"/>
    </source>
</evidence>
<organism evidence="3 4">
    <name type="scientific">Puccinia graminis f. sp. tritici</name>
    <dbReference type="NCBI Taxonomy" id="56615"/>
    <lineage>
        <taxon>Eukaryota</taxon>
        <taxon>Fungi</taxon>
        <taxon>Dikarya</taxon>
        <taxon>Basidiomycota</taxon>
        <taxon>Pucciniomycotina</taxon>
        <taxon>Pucciniomycetes</taxon>
        <taxon>Pucciniales</taxon>
        <taxon>Pucciniaceae</taxon>
        <taxon>Puccinia</taxon>
    </lineage>
</organism>
<proteinExistence type="predicted"/>
<accession>A0A5B0NT76</accession>
<keyword evidence="2" id="KW-0472">Membrane</keyword>
<feature type="transmembrane region" description="Helical" evidence="2">
    <location>
        <begin position="101"/>
        <end position="125"/>
    </location>
</feature>
<dbReference type="Proteomes" id="UP000325313">
    <property type="component" value="Unassembled WGS sequence"/>
</dbReference>
<feature type="transmembrane region" description="Helical" evidence="2">
    <location>
        <begin position="145"/>
        <end position="163"/>
    </location>
</feature>
<evidence type="ECO:0000313" key="4">
    <source>
        <dbReference type="Proteomes" id="UP000325313"/>
    </source>
</evidence>
<feature type="compositionally biased region" description="Polar residues" evidence="1">
    <location>
        <begin position="515"/>
        <end position="538"/>
    </location>
</feature>
<feature type="transmembrane region" description="Helical" evidence="2">
    <location>
        <begin position="184"/>
        <end position="208"/>
    </location>
</feature>
<feature type="transmembrane region" description="Helical" evidence="2">
    <location>
        <begin position="268"/>
        <end position="290"/>
    </location>
</feature>
<name>A0A5B0NT76_PUCGR</name>
<reference evidence="3 4" key="1">
    <citation type="submission" date="2019-05" db="EMBL/GenBank/DDBJ databases">
        <title>Emergence of the Ug99 lineage of the wheat stem rust pathogen through somatic hybridization.</title>
        <authorList>
            <person name="Li F."/>
            <person name="Upadhyaya N.M."/>
            <person name="Sperschneider J."/>
            <person name="Matny O."/>
            <person name="Nguyen-Phuc H."/>
            <person name="Mago R."/>
            <person name="Raley C."/>
            <person name="Miller M.E."/>
            <person name="Silverstein K.A.T."/>
            <person name="Henningsen E."/>
            <person name="Hirsch C.D."/>
            <person name="Visser B."/>
            <person name="Pretorius Z.A."/>
            <person name="Steffenson B.J."/>
            <person name="Schwessinger B."/>
            <person name="Dodds P.N."/>
            <person name="Figueroa M."/>
        </authorList>
    </citation>
    <scope>NUCLEOTIDE SEQUENCE [LARGE SCALE GENOMIC DNA]</scope>
    <source>
        <strain evidence="3 4">Ug99</strain>
    </source>
</reference>
<feature type="transmembrane region" description="Helical" evidence="2">
    <location>
        <begin position="45"/>
        <end position="68"/>
    </location>
</feature>
<feature type="compositionally biased region" description="Polar residues" evidence="1">
    <location>
        <begin position="486"/>
        <end position="496"/>
    </location>
</feature>
<evidence type="ECO:0000256" key="1">
    <source>
        <dbReference type="SAM" id="MobiDB-lite"/>
    </source>
</evidence>
<dbReference type="AlphaFoldDB" id="A0A5B0NT76"/>
<feature type="region of interest" description="Disordered" evidence="1">
    <location>
        <begin position="479"/>
        <end position="541"/>
    </location>
</feature>
<keyword evidence="2" id="KW-0812">Transmembrane</keyword>